<dbReference type="InterPro" id="IPR045394">
    <property type="entry name" value="Abhydrolase_dom"/>
</dbReference>
<dbReference type="Proteomes" id="UP001589568">
    <property type="component" value="Unassembled WGS sequence"/>
</dbReference>
<evidence type="ECO:0000313" key="3">
    <source>
        <dbReference type="EMBL" id="MFB9477144.1"/>
    </source>
</evidence>
<sequence>MPTPLPDLRPCHGGRGRPFDAARPGDVPGGHVEEEYVISGTAAAYQEGGAGVRARAPYVTRLLTRAPERGFNGVVIVEWFNVSAYMDAGVEWVYTHTELVRGGYAWVGVSAQCAGVTGSALPPEGPAPGGLQAWDPTRYGTLQHPGDDFSYDIFSQAGQAIAELFPGARLVAAGMSLGAHRLTTYVNAIDPLAQVYDGFLIHSRMGAAAPLVLSDPPAFDPTPVPFRDDPRVPVLALLTETDVVTLGYGAARRPDGPALRVWEIAGAAHADTYAEAGAAHDMTRLDPARLAAALAPRRRAAGFDFGHTVNAAPQHHYVANAAVHHLARWVRDGTPPPHAPRLELRPGSSAALARDAFSNALGGVRTPWMDAPTAVLTGISPNDGLIERLFGETVPFDAATLETLYPGGAADYLEAFGAATDAAVAAGFLLPADADEIKALAAASYQTATV</sequence>
<keyword evidence="3" id="KW-0378">Hydrolase</keyword>
<evidence type="ECO:0000256" key="1">
    <source>
        <dbReference type="SAM" id="MobiDB-lite"/>
    </source>
</evidence>
<dbReference type="RefSeq" id="WP_379485306.1">
    <property type="nucleotide sequence ID" value="NZ_JBHMCF010000060.1"/>
</dbReference>
<feature type="domain" description="Alpha/beta hydrolase" evidence="2">
    <location>
        <begin position="13"/>
        <end position="438"/>
    </location>
</feature>
<organism evidence="3 4">
    <name type="scientific">Nonomuraea salmonea</name>
    <dbReference type="NCBI Taxonomy" id="46181"/>
    <lineage>
        <taxon>Bacteria</taxon>
        <taxon>Bacillati</taxon>
        <taxon>Actinomycetota</taxon>
        <taxon>Actinomycetes</taxon>
        <taxon>Streptosporangiales</taxon>
        <taxon>Streptosporangiaceae</taxon>
        <taxon>Nonomuraea</taxon>
    </lineage>
</organism>
<keyword evidence="4" id="KW-1185">Reference proteome</keyword>
<dbReference type="GO" id="GO:0016787">
    <property type="term" value="F:hydrolase activity"/>
    <property type="evidence" value="ECO:0007669"/>
    <property type="project" value="UniProtKB-KW"/>
</dbReference>
<evidence type="ECO:0000259" key="2">
    <source>
        <dbReference type="Pfam" id="PF20091"/>
    </source>
</evidence>
<protein>
    <submittedName>
        <fullName evidence="3">Alpha/beta hydrolase domain-containing protein</fullName>
    </submittedName>
</protein>
<dbReference type="Pfam" id="PF20091">
    <property type="entry name" value="Abhydrolase_10"/>
    <property type="match status" value="1"/>
</dbReference>
<feature type="region of interest" description="Disordered" evidence="1">
    <location>
        <begin position="1"/>
        <end position="26"/>
    </location>
</feature>
<dbReference type="EMBL" id="JBHMCF010000060">
    <property type="protein sequence ID" value="MFB9477144.1"/>
    <property type="molecule type" value="Genomic_DNA"/>
</dbReference>
<name>A0ABV5P5C9_9ACTN</name>
<accession>A0ABV5P5C9</accession>
<reference evidence="3 4" key="1">
    <citation type="submission" date="2024-09" db="EMBL/GenBank/DDBJ databases">
        <authorList>
            <person name="Sun Q."/>
            <person name="Mori K."/>
        </authorList>
    </citation>
    <scope>NUCLEOTIDE SEQUENCE [LARGE SCALE GENOMIC DNA]</scope>
    <source>
        <strain evidence="3 4">JCM 3324</strain>
    </source>
</reference>
<gene>
    <name evidence="3" type="ORF">ACFFR3_47280</name>
</gene>
<evidence type="ECO:0000313" key="4">
    <source>
        <dbReference type="Proteomes" id="UP001589568"/>
    </source>
</evidence>
<comment type="caution">
    <text evidence="3">The sequence shown here is derived from an EMBL/GenBank/DDBJ whole genome shotgun (WGS) entry which is preliminary data.</text>
</comment>
<proteinExistence type="predicted"/>